<dbReference type="PROSITE" id="PS00086">
    <property type="entry name" value="CYTOCHROME_P450"/>
    <property type="match status" value="1"/>
</dbReference>
<dbReference type="Pfam" id="PF00067">
    <property type="entry name" value="p450"/>
    <property type="match status" value="2"/>
</dbReference>
<organism evidence="8 9">
    <name type="scientific">Streptomyces boncukensis</name>
    <dbReference type="NCBI Taxonomy" id="2711219"/>
    <lineage>
        <taxon>Bacteria</taxon>
        <taxon>Bacillati</taxon>
        <taxon>Actinomycetota</taxon>
        <taxon>Actinomycetes</taxon>
        <taxon>Kitasatosporales</taxon>
        <taxon>Streptomycetaceae</taxon>
        <taxon>Streptomyces</taxon>
    </lineage>
</organism>
<dbReference type="GO" id="GO:0016705">
    <property type="term" value="F:oxidoreductase activity, acting on paired donors, with incorporation or reduction of molecular oxygen"/>
    <property type="evidence" value="ECO:0007669"/>
    <property type="project" value="InterPro"/>
</dbReference>
<keyword evidence="4 7" id="KW-0560">Oxidoreductase</keyword>
<comment type="caution">
    <text evidence="8">The sequence shown here is derived from an EMBL/GenBank/DDBJ whole genome shotgun (WGS) entry which is preliminary data.</text>
</comment>
<dbReference type="InterPro" id="IPR002397">
    <property type="entry name" value="Cyt_P450_B"/>
</dbReference>
<comment type="similarity">
    <text evidence="1 7">Belongs to the cytochrome P450 family.</text>
</comment>
<dbReference type="SUPFAM" id="SSF48264">
    <property type="entry name" value="Cytochrome P450"/>
    <property type="match status" value="1"/>
</dbReference>
<dbReference type="InterPro" id="IPR036396">
    <property type="entry name" value="Cyt_P450_sf"/>
</dbReference>
<evidence type="ECO:0000256" key="2">
    <source>
        <dbReference type="ARBA" id="ARBA00022617"/>
    </source>
</evidence>
<evidence type="ECO:0000256" key="4">
    <source>
        <dbReference type="ARBA" id="ARBA00023002"/>
    </source>
</evidence>
<dbReference type="InterPro" id="IPR001128">
    <property type="entry name" value="Cyt_P450"/>
</dbReference>
<keyword evidence="3 7" id="KW-0479">Metal-binding</keyword>
<dbReference type="PRINTS" id="PR00385">
    <property type="entry name" value="P450"/>
</dbReference>
<evidence type="ECO:0000256" key="1">
    <source>
        <dbReference type="ARBA" id="ARBA00010617"/>
    </source>
</evidence>
<proteinExistence type="inferred from homology"/>
<protein>
    <submittedName>
        <fullName evidence="8">Cytochrome P450</fullName>
    </submittedName>
</protein>
<keyword evidence="6 7" id="KW-0503">Monooxygenase</keyword>
<dbReference type="CDD" id="cd11032">
    <property type="entry name" value="P450_EryK-like"/>
    <property type="match status" value="1"/>
</dbReference>
<dbReference type="AlphaFoldDB" id="A0A6G4X3K7"/>
<accession>A0A6G4X3K7</accession>
<name>A0A6G4X3K7_9ACTN</name>
<keyword evidence="2 7" id="KW-0349">Heme</keyword>
<evidence type="ECO:0000256" key="7">
    <source>
        <dbReference type="RuleBase" id="RU000461"/>
    </source>
</evidence>
<gene>
    <name evidence="8" type="ORF">G5C65_27980</name>
</gene>
<evidence type="ECO:0000313" key="8">
    <source>
        <dbReference type="EMBL" id="NGO72119.1"/>
    </source>
</evidence>
<evidence type="ECO:0000313" key="9">
    <source>
        <dbReference type="Proteomes" id="UP000477722"/>
    </source>
</evidence>
<dbReference type="Proteomes" id="UP000477722">
    <property type="component" value="Unassembled WGS sequence"/>
</dbReference>
<dbReference type="PANTHER" id="PTHR46696:SF1">
    <property type="entry name" value="CYTOCHROME P450 YJIB-RELATED"/>
    <property type="match status" value="1"/>
</dbReference>
<dbReference type="GO" id="GO:0004497">
    <property type="term" value="F:monooxygenase activity"/>
    <property type="evidence" value="ECO:0007669"/>
    <property type="project" value="UniProtKB-KW"/>
</dbReference>
<dbReference type="PANTHER" id="PTHR46696">
    <property type="entry name" value="P450, PUTATIVE (EUROFUNG)-RELATED"/>
    <property type="match status" value="1"/>
</dbReference>
<dbReference type="GO" id="GO:0005506">
    <property type="term" value="F:iron ion binding"/>
    <property type="evidence" value="ECO:0007669"/>
    <property type="project" value="InterPro"/>
</dbReference>
<evidence type="ECO:0000256" key="3">
    <source>
        <dbReference type="ARBA" id="ARBA00022723"/>
    </source>
</evidence>
<dbReference type="EMBL" id="JAAKZZ010000402">
    <property type="protein sequence ID" value="NGO72119.1"/>
    <property type="molecule type" value="Genomic_DNA"/>
</dbReference>
<evidence type="ECO:0000256" key="6">
    <source>
        <dbReference type="ARBA" id="ARBA00023033"/>
    </source>
</evidence>
<dbReference type="InterPro" id="IPR017972">
    <property type="entry name" value="Cyt_P450_CS"/>
</dbReference>
<dbReference type="GO" id="GO:0020037">
    <property type="term" value="F:heme binding"/>
    <property type="evidence" value="ECO:0007669"/>
    <property type="project" value="InterPro"/>
</dbReference>
<keyword evidence="9" id="KW-1185">Reference proteome</keyword>
<keyword evidence="5 7" id="KW-0408">Iron</keyword>
<reference evidence="8 9" key="1">
    <citation type="submission" date="2020-02" db="EMBL/GenBank/DDBJ databases">
        <title>Whole-genome analyses of novel actinobacteria.</title>
        <authorList>
            <person name="Sahin N."/>
            <person name="Tatar D."/>
        </authorList>
    </citation>
    <scope>NUCLEOTIDE SEQUENCE [LARGE SCALE GENOMIC DNA]</scope>
    <source>
        <strain evidence="8 9">SB3404</strain>
    </source>
</reference>
<dbReference type="Gene3D" id="1.10.630.10">
    <property type="entry name" value="Cytochrome P450"/>
    <property type="match status" value="1"/>
</dbReference>
<dbReference type="PRINTS" id="PR00359">
    <property type="entry name" value="BP450"/>
</dbReference>
<evidence type="ECO:0000256" key="5">
    <source>
        <dbReference type="ARBA" id="ARBA00023004"/>
    </source>
</evidence>
<dbReference type="FunFam" id="1.10.630.10:FF:000018">
    <property type="entry name" value="Cytochrome P450 monooxygenase"/>
    <property type="match status" value="1"/>
</dbReference>
<sequence>MRRERPVCFDESLHMWRVFRYADATRVLSDPDAYSSELTRLMPEQSFTRGQLTMMDPPDHRKVRNLVGQAFSARVVADLEPRIATLTTELLDAVVDQGRLELVADLAHPLPVLVIAELLGVSDGDRAFFRASAEAVLAIDSVDLGDPEFVRSAEEAQRGLTDYMLDQVRQRRTHPRADLISRLAAAELNGELLDDEEVANVCTLLLYSGHITTTLVLGNALLCLTDHPDAAAELRADPGLAASAVEEVLRLRPPFIMNTRLTTRECELAGVRIPEGSLVAPSLESANRDERQFAAPDRFDIRRSPNPHLGFGHGIHYCLGAPLARLEARTVLRILLERCTDLARTPGTRLDYYTTPAIRGVRSLPLEFTAAQRS</sequence>